<dbReference type="EMBL" id="JAALDK010000003">
    <property type="protein sequence ID" value="NUY05778.1"/>
    <property type="molecule type" value="Genomic_DNA"/>
</dbReference>
<comment type="caution">
    <text evidence="1">The sequence shown here is derived from an EMBL/GenBank/DDBJ whole genome shotgun (WGS) entry which is preliminary data.</text>
</comment>
<name>A0A7Y6N224_9BURK</name>
<sequence>MRYVGVPADHVLYGVDRLDLVPFADSWRDGHVVPDEQGIVNFFLSMFSDAGNEIPESHAPLAMLLTAHGGLSFAGRLTSWPALWFFGFDCGHASDYSLGLHEVHCNTGYWRPSGC</sequence>
<evidence type="ECO:0000313" key="2">
    <source>
        <dbReference type="Proteomes" id="UP000594380"/>
    </source>
</evidence>
<protein>
    <submittedName>
        <fullName evidence="1">Uncharacterized protein</fullName>
    </submittedName>
</protein>
<dbReference type="RefSeq" id="WP_176112268.1">
    <property type="nucleotide sequence ID" value="NZ_JAALDK010000003.1"/>
</dbReference>
<accession>A0A7Y6N224</accession>
<organism evidence="1 2">
    <name type="scientific">Paraburkholderia youngii</name>
    <dbReference type="NCBI Taxonomy" id="2782701"/>
    <lineage>
        <taxon>Bacteria</taxon>
        <taxon>Pseudomonadati</taxon>
        <taxon>Pseudomonadota</taxon>
        <taxon>Betaproteobacteria</taxon>
        <taxon>Burkholderiales</taxon>
        <taxon>Burkholderiaceae</taxon>
        <taxon>Paraburkholderia</taxon>
    </lineage>
</organism>
<dbReference type="AlphaFoldDB" id="A0A7Y6N224"/>
<evidence type="ECO:0000313" key="1">
    <source>
        <dbReference type="EMBL" id="NUY05778.1"/>
    </source>
</evidence>
<gene>
    <name evidence="1" type="ORF">G5S42_40530</name>
</gene>
<reference evidence="1 2" key="1">
    <citation type="submission" date="2020-02" db="EMBL/GenBank/DDBJ databases">
        <title>Paraburkholderia simonii sp. nov. and Paraburkholderia youngii sp. nov. Brazilian and Mexican Mimosa-associated rhizobia.</title>
        <authorList>
            <person name="Mavima L."/>
            <person name="Beukes C.W."/>
            <person name="Chan W.Y."/>
            <person name="Palmer M."/>
            <person name="De Meyer S.E."/>
            <person name="James E.K."/>
            <person name="Venter S.N."/>
            <person name="Steenkamp E.T."/>
        </authorList>
    </citation>
    <scope>NUCLEOTIDE SEQUENCE [LARGE SCALE GENOMIC DNA]</scope>
    <source>
        <strain evidence="1 2">JPY169</strain>
    </source>
</reference>
<dbReference type="GeneID" id="301106617"/>
<dbReference type="Proteomes" id="UP000594380">
    <property type="component" value="Unassembled WGS sequence"/>
</dbReference>
<proteinExistence type="predicted"/>